<dbReference type="EMBL" id="BMDC01000003">
    <property type="protein sequence ID" value="GGH63996.1"/>
    <property type="molecule type" value="Genomic_DNA"/>
</dbReference>
<name>A0A917IUK6_9MICC</name>
<dbReference type="RefSeq" id="WP_188359846.1">
    <property type="nucleotide sequence ID" value="NZ_BMDC01000003.1"/>
</dbReference>
<evidence type="ECO:0000256" key="3">
    <source>
        <dbReference type="ARBA" id="ARBA00022989"/>
    </source>
</evidence>
<comment type="subcellular location">
    <subcellularLocation>
        <location evidence="1">Membrane</location>
        <topology evidence="1">Multi-pass membrane protein</topology>
    </subcellularLocation>
</comment>
<organism evidence="7 8">
    <name type="scientific">Rothia aerolata</name>
    <dbReference type="NCBI Taxonomy" id="1812262"/>
    <lineage>
        <taxon>Bacteria</taxon>
        <taxon>Bacillati</taxon>
        <taxon>Actinomycetota</taxon>
        <taxon>Actinomycetes</taxon>
        <taxon>Micrococcales</taxon>
        <taxon>Micrococcaceae</taxon>
        <taxon>Rothia</taxon>
    </lineage>
</organism>
<evidence type="ECO:0000256" key="1">
    <source>
        <dbReference type="ARBA" id="ARBA00004141"/>
    </source>
</evidence>
<sequence length="187" mass="20403">MTNEVFWAIARSTGVMSLLLLTASVALGVATRSARPLPFIPRFAVMQIHRSVSLLSLVFVLVHVGSLLFDRYSGLNLLDFFVPFMSSSDALTNGLGTLALDLLLALAITGILRARISERLFHLVHWGAYACWPLALAHGLGSGSDSGESWFLALCIGCIGVVALALVARLRSRFMDYSHKRTREVRS</sequence>
<evidence type="ECO:0000256" key="5">
    <source>
        <dbReference type="SAM" id="Phobius"/>
    </source>
</evidence>
<feature type="domain" description="Ferric oxidoreductase" evidence="6">
    <location>
        <begin position="13"/>
        <end position="134"/>
    </location>
</feature>
<evidence type="ECO:0000313" key="8">
    <source>
        <dbReference type="Proteomes" id="UP000600171"/>
    </source>
</evidence>
<dbReference type="AlphaFoldDB" id="A0A917IUK6"/>
<feature type="transmembrane region" description="Helical" evidence="5">
    <location>
        <begin position="6"/>
        <end position="30"/>
    </location>
</feature>
<dbReference type="GO" id="GO:0016020">
    <property type="term" value="C:membrane"/>
    <property type="evidence" value="ECO:0007669"/>
    <property type="project" value="UniProtKB-SubCell"/>
</dbReference>
<feature type="transmembrane region" description="Helical" evidence="5">
    <location>
        <begin position="120"/>
        <end position="138"/>
    </location>
</feature>
<evidence type="ECO:0000259" key="6">
    <source>
        <dbReference type="Pfam" id="PF01794"/>
    </source>
</evidence>
<feature type="transmembrane region" description="Helical" evidence="5">
    <location>
        <begin position="90"/>
        <end position="108"/>
    </location>
</feature>
<evidence type="ECO:0000313" key="7">
    <source>
        <dbReference type="EMBL" id="GGH63996.1"/>
    </source>
</evidence>
<dbReference type="Proteomes" id="UP000600171">
    <property type="component" value="Unassembled WGS sequence"/>
</dbReference>
<proteinExistence type="predicted"/>
<keyword evidence="4 5" id="KW-0472">Membrane</keyword>
<gene>
    <name evidence="7" type="ORF">GCM10007359_15840</name>
</gene>
<keyword evidence="8" id="KW-1185">Reference proteome</keyword>
<accession>A0A917IUK6</accession>
<keyword evidence="2 5" id="KW-0812">Transmembrane</keyword>
<evidence type="ECO:0000256" key="2">
    <source>
        <dbReference type="ARBA" id="ARBA00022692"/>
    </source>
</evidence>
<comment type="caution">
    <text evidence="7">The sequence shown here is derived from an EMBL/GenBank/DDBJ whole genome shotgun (WGS) entry which is preliminary data.</text>
</comment>
<evidence type="ECO:0000256" key="4">
    <source>
        <dbReference type="ARBA" id="ARBA00023136"/>
    </source>
</evidence>
<protein>
    <submittedName>
        <fullName evidence="7">Ferric reductase</fullName>
    </submittedName>
</protein>
<reference evidence="7 8" key="1">
    <citation type="journal article" date="2014" name="Int. J. Syst. Evol. Microbiol.">
        <title>Complete genome sequence of Corynebacterium casei LMG S-19264T (=DSM 44701T), isolated from a smear-ripened cheese.</title>
        <authorList>
            <consortium name="US DOE Joint Genome Institute (JGI-PGF)"/>
            <person name="Walter F."/>
            <person name="Albersmeier A."/>
            <person name="Kalinowski J."/>
            <person name="Ruckert C."/>
        </authorList>
    </citation>
    <scope>NUCLEOTIDE SEQUENCE [LARGE SCALE GENOMIC DNA]</scope>
    <source>
        <strain evidence="7 8">CCM 8669</strain>
    </source>
</reference>
<keyword evidence="3 5" id="KW-1133">Transmembrane helix</keyword>
<dbReference type="Pfam" id="PF01794">
    <property type="entry name" value="Ferric_reduct"/>
    <property type="match status" value="1"/>
</dbReference>
<dbReference type="InterPro" id="IPR013130">
    <property type="entry name" value="Fe3_Rdtase_TM_dom"/>
</dbReference>
<feature type="transmembrane region" description="Helical" evidence="5">
    <location>
        <begin position="51"/>
        <end position="70"/>
    </location>
</feature>
<feature type="transmembrane region" description="Helical" evidence="5">
    <location>
        <begin position="150"/>
        <end position="170"/>
    </location>
</feature>